<dbReference type="SMART" id="SM00448">
    <property type="entry name" value="REC"/>
    <property type="match status" value="1"/>
</dbReference>
<dbReference type="Proteomes" id="UP000027866">
    <property type="component" value="Unassembled WGS sequence"/>
</dbReference>
<evidence type="ECO:0000259" key="6">
    <source>
        <dbReference type="PROSITE" id="PS50109"/>
    </source>
</evidence>
<dbReference type="InterPro" id="IPR005467">
    <property type="entry name" value="His_kinase_dom"/>
</dbReference>
<dbReference type="Gene3D" id="3.30.565.10">
    <property type="entry name" value="Histidine kinase-like ATPase, C-terminal domain"/>
    <property type="match status" value="1"/>
</dbReference>
<dbReference type="InterPro" id="IPR004358">
    <property type="entry name" value="Sig_transdc_His_kin-like_C"/>
</dbReference>
<keyword evidence="3" id="KW-0808">Transferase</keyword>
<proteinExistence type="predicted"/>
<dbReference type="PANTHER" id="PTHR43047">
    <property type="entry name" value="TWO-COMPONENT HISTIDINE PROTEIN KINASE"/>
    <property type="match status" value="1"/>
</dbReference>
<dbReference type="Pfam" id="PF02518">
    <property type="entry name" value="HATPase_c"/>
    <property type="match status" value="1"/>
</dbReference>
<evidence type="ECO:0000256" key="5">
    <source>
        <dbReference type="PROSITE-ProRule" id="PRU00169"/>
    </source>
</evidence>
<evidence type="ECO:0000259" key="7">
    <source>
        <dbReference type="PROSITE" id="PS50110"/>
    </source>
</evidence>
<evidence type="ECO:0000256" key="3">
    <source>
        <dbReference type="ARBA" id="ARBA00022679"/>
    </source>
</evidence>
<dbReference type="SMART" id="SM00387">
    <property type="entry name" value="HATPase_c"/>
    <property type="match status" value="1"/>
</dbReference>
<dbReference type="GO" id="GO:0005886">
    <property type="term" value="C:plasma membrane"/>
    <property type="evidence" value="ECO:0007669"/>
    <property type="project" value="TreeGrafter"/>
</dbReference>
<feature type="domain" description="Histidine kinase" evidence="6">
    <location>
        <begin position="1"/>
        <end position="175"/>
    </location>
</feature>
<dbReference type="InterPro" id="IPR036890">
    <property type="entry name" value="HATPase_C_sf"/>
</dbReference>
<dbReference type="InterPro" id="IPR011006">
    <property type="entry name" value="CheY-like_superfamily"/>
</dbReference>
<evidence type="ECO:0000256" key="2">
    <source>
        <dbReference type="ARBA" id="ARBA00012438"/>
    </source>
</evidence>
<dbReference type="SUPFAM" id="SSF55874">
    <property type="entry name" value="ATPase domain of HSP90 chaperone/DNA topoisomerase II/histidine kinase"/>
    <property type="match status" value="1"/>
</dbReference>
<protein>
    <recommendedName>
        <fullName evidence="2">histidine kinase</fullName>
        <ecNumber evidence="2">2.7.13.3</ecNumber>
    </recommendedName>
</protein>
<comment type="caution">
    <text evidence="8">The sequence shown here is derived from an EMBL/GenBank/DDBJ whole genome shotgun (WGS) entry which is preliminary data.</text>
</comment>
<evidence type="ECO:0000313" key="9">
    <source>
        <dbReference type="Proteomes" id="UP000027866"/>
    </source>
</evidence>
<evidence type="ECO:0000313" key="8">
    <source>
        <dbReference type="EMBL" id="KEO98697.1"/>
    </source>
</evidence>
<organism evidence="8 9">
    <name type="scientific">Erythrobacter litoralis</name>
    <dbReference type="NCBI Taxonomy" id="39960"/>
    <lineage>
        <taxon>Bacteria</taxon>
        <taxon>Pseudomonadati</taxon>
        <taxon>Pseudomonadota</taxon>
        <taxon>Alphaproteobacteria</taxon>
        <taxon>Sphingomonadales</taxon>
        <taxon>Erythrobacteraceae</taxon>
        <taxon>Erythrobacter/Porphyrobacter group</taxon>
        <taxon>Erythrobacter</taxon>
    </lineage>
</organism>
<keyword evidence="4" id="KW-0418">Kinase</keyword>
<dbReference type="Pfam" id="PF00072">
    <property type="entry name" value="Response_reg"/>
    <property type="match status" value="1"/>
</dbReference>
<accession>A0A074NLR9</accession>
<dbReference type="InterPro" id="IPR003594">
    <property type="entry name" value="HATPase_dom"/>
</dbReference>
<dbReference type="PANTHER" id="PTHR43047:SF72">
    <property type="entry name" value="OSMOSENSING HISTIDINE PROTEIN KINASE SLN1"/>
    <property type="match status" value="1"/>
</dbReference>
<dbReference type="SUPFAM" id="SSF52172">
    <property type="entry name" value="CheY-like"/>
    <property type="match status" value="1"/>
</dbReference>
<comment type="catalytic activity">
    <reaction evidence="1">
        <text>ATP + protein L-histidine = ADP + protein N-phospho-L-histidine.</text>
        <dbReference type="EC" id="2.7.13.3"/>
    </reaction>
</comment>
<dbReference type="GO" id="GO:0000155">
    <property type="term" value="F:phosphorelay sensor kinase activity"/>
    <property type="evidence" value="ECO:0007669"/>
    <property type="project" value="TreeGrafter"/>
</dbReference>
<dbReference type="CDD" id="cd00156">
    <property type="entry name" value="REC"/>
    <property type="match status" value="1"/>
</dbReference>
<dbReference type="PROSITE" id="PS50110">
    <property type="entry name" value="RESPONSE_REGULATORY"/>
    <property type="match status" value="1"/>
</dbReference>
<dbReference type="InterPro" id="IPR001789">
    <property type="entry name" value="Sig_transdc_resp-reg_receiver"/>
</dbReference>
<feature type="domain" description="Response regulatory" evidence="7">
    <location>
        <begin position="198"/>
        <end position="314"/>
    </location>
</feature>
<keyword evidence="5" id="KW-0597">Phosphoprotein</keyword>
<sequence>MLSLGRRESEPKLVDLRVILASVRDLVAPSMADPLHRIAFEAPEEPVLVHADATEVMQVALNLALNARDALVPGQEGNIALTIAPVGAIGPEGKLMVGEMPEEAALIRVRDTGCGIASNDFAQVFEPFYTRKGEAGTGLGLAVVAGIVAGAGGAITVESTPGEGTLFEVFWPPKPRAEEPNTLAAPGPLDGHMLAGKAVLVVDDNPAVVDTIVAMLERAGAEPAPCLDPDDAIAAIEEDPQAFDLVVTDYDMPGMNGPDLARALRAIREDLPLLLLTAIPLAYGRRAGEAEPFDVVLGKPANMDSLVASARLAIANARRRTP</sequence>
<gene>
    <name evidence="8" type="ORF">EH32_06215</name>
</gene>
<feature type="modified residue" description="4-aspartylphosphate" evidence="5">
    <location>
        <position position="249"/>
    </location>
</feature>
<evidence type="ECO:0000256" key="4">
    <source>
        <dbReference type="ARBA" id="ARBA00022777"/>
    </source>
</evidence>
<dbReference type="AlphaFoldDB" id="A0A074NLR9"/>
<dbReference type="PRINTS" id="PR00344">
    <property type="entry name" value="BCTRLSENSOR"/>
</dbReference>
<reference evidence="8 9" key="1">
    <citation type="submission" date="2014-04" db="EMBL/GenBank/DDBJ databases">
        <title>A comprehensive comparison of genomes of Erythrobacter spp. Strains.</title>
        <authorList>
            <person name="Zheng Q."/>
        </authorList>
    </citation>
    <scope>NUCLEOTIDE SEQUENCE [LARGE SCALE GENOMIC DNA]</scope>
    <source>
        <strain evidence="8 9">DSM 8509</strain>
    </source>
</reference>
<dbReference type="GO" id="GO:0009927">
    <property type="term" value="F:histidine phosphotransfer kinase activity"/>
    <property type="evidence" value="ECO:0007669"/>
    <property type="project" value="TreeGrafter"/>
</dbReference>
<keyword evidence="9" id="KW-1185">Reference proteome</keyword>
<name>A0A074NLR9_9SPHN</name>
<dbReference type="EC" id="2.7.13.3" evidence="2"/>
<dbReference type="PROSITE" id="PS50109">
    <property type="entry name" value="HIS_KIN"/>
    <property type="match status" value="1"/>
</dbReference>
<dbReference type="EMBL" id="JMIX01000003">
    <property type="protein sequence ID" value="KEO98697.1"/>
    <property type="molecule type" value="Genomic_DNA"/>
</dbReference>
<dbReference type="Gene3D" id="3.40.50.2300">
    <property type="match status" value="1"/>
</dbReference>
<evidence type="ECO:0000256" key="1">
    <source>
        <dbReference type="ARBA" id="ARBA00000085"/>
    </source>
</evidence>